<dbReference type="OrthoDB" id="3208378at2759"/>
<dbReference type="EMBL" id="KN838602">
    <property type="protein sequence ID" value="KIK01747.1"/>
    <property type="molecule type" value="Genomic_DNA"/>
</dbReference>
<evidence type="ECO:0000256" key="1">
    <source>
        <dbReference type="SAM" id="Phobius"/>
    </source>
</evidence>
<dbReference type="AlphaFoldDB" id="A0A0C9XVS9"/>
<keyword evidence="1" id="KW-0472">Membrane</keyword>
<keyword evidence="1" id="KW-1133">Transmembrane helix</keyword>
<feature type="transmembrane region" description="Helical" evidence="1">
    <location>
        <begin position="463"/>
        <end position="481"/>
    </location>
</feature>
<organism evidence="2 3">
    <name type="scientific">Laccaria amethystina LaAM-08-1</name>
    <dbReference type="NCBI Taxonomy" id="1095629"/>
    <lineage>
        <taxon>Eukaryota</taxon>
        <taxon>Fungi</taxon>
        <taxon>Dikarya</taxon>
        <taxon>Basidiomycota</taxon>
        <taxon>Agaricomycotina</taxon>
        <taxon>Agaricomycetes</taxon>
        <taxon>Agaricomycetidae</taxon>
        <taxon>Agaricales</taxon>
        <taxon>Agaricineae</taxon>
        <taxon>Hydnangiaceae</taxon>
        <taxon>Laccaria</taxon>
    </lineage>
</organism>
<dbReference type="Proteomes" id="UP000054477">
    <property type="component" value="Unassembled WGS sequence"/>
</dbReference>
<evidence type="ECO:0000313" key="3">
    <source>
        <dbReference type="Proteomes" id="UP000054477"/>
    </source>
</evidence>
<dbReference type="STRING" id="1095629.A0A0C9XVS9"/>
<keyword evidence="3" id="KW-1185">Reference proteome</keyword>
<gene>
    <name evidence="2" type="ORF">K443DRAFT_98144</name>
</gene>
<dbReference type="HOGENOM" id="CLU_026866_0_0_1"/>
<evidence type="ECO:0000313" key="2">
    <source>
        <dbReference type="EMBL" id="KIK01747.1"/>
    </source>
</evidence>
<reference evidence="2 3" key="1">
    <citation type="submission" date="2014-04" db="EMBL/GenBank/DDBJ databases">
        <authorList>
            <consortium name="DOE Joint Genome Institute"/>
            <person name="Kuo A."/>
            <person name="Kohler A."/>
            <person name="Nagy L.G."/>
            <person name="Floudas D."/>
            <person name="Copeland A."/>
            <person name="Barry K.W."/>
            <person name="Cichocki N."/>
            <person name="Veneault-Fourrey C."/>
            <person name="LaButti K."/>
            <person name="Lindquist E.A."/>
            <person name="Lipzen A."/>
            <person name="Lundell T."/>
            <person name="Morin E."/>
            <person name="Murat C."/>
            <person name="Sun H."/>
            <person name="Tunlid A."/>
            <person name="Henrissat B."/>
            <person name="Grigoriev I.V."/>
            <person name="Hibbett D.S."/>
            <person name="Martin F."/>
            <person name="Nordberg H.P."/>
            <person name="Cantor M.N."/>
            <person name="Hua S.X."/>
        </authorList>
    </citation>
    <scope>NUCLEOTIDE SEQUENCE [LARGE SCALE GENOMIC DNA]</scope>
    <source>
        <strain evidence="2 3">LaAM-08-1</strain>
    </source>
</reference>
<reference evidence="3" key="2">
    <citation type="submission" date="2015-01" db="EMBL/GenBank/DDBJ databases">
        <title>Evolutionary Origins and Diversification of the Mycorrhizal Mutualists.</title>
        <authorList>
            <consortium name="DOE Joint Genome Institute"/>
            <consortium name="Mycorrhizal Genomics Consortium"/>
            <person name="Kohler A."/>
            <person name="Kuo A."/>
            <person name="Nagy L.G."/>
            <person name="Floudas D."/>
            <person name="Copeland A."/>
            <person name="Barry K.W."/>
            <person name="Cichocki N."/>
            <person name="Veneault-Fourrey C."/>
            <person name="LaButti K."/>
            <person name="Lindquist E.A."/>
            <person name="Lipzen A."/>
            <person name="Lundell T."/>
            <person name="Morin E."/>
            <person name="Murat C."/>
            <person name="Riley R."/>
            <person name="Ohm R."/>
            <person name="Sun H."/>
            <person name="Tunlid A."/>
            <person name="Henrissat B."/>
            <person name="Grigoriev I.V."/>
            <person name="Hibbett D.S."/>
            <person name="Martin F."/>
        </authorList>
    </citation>
    <scope>NUCLEOTIDE SEQUENCE [LARGE SCALE GENOMIC DNA]</scope>
    <source>
        <strain evidence="3">LaAM-08-1</strain>
    </source>
</reference>
<feature type="transmembrane region" description="Helical" evidence="1">
    <location>
        <begin position="123"/>
        <end position="148"/>
    </location>
</feature>
<evidence type="ECO:0008006" key="4">
    <source>
        <dbReference type="Google" id="ProtNLM"/>
    </source>
</evidence>
<sequence>MGFRKYGPLVLHLALTAVVATVCLRVLNGRTFNVNSRRPQYVEADGSISQSSSYVLLQSDITTIVSLAASLTRVACGWWSGDQIWRSILVVMDRGGISIKGLSQAISNLPPTRCHFGQKRDMIIIWITIVASLAIDYFSAALTGSIVWEPAVTFTPGRVPLTGIARGVSEADVSGYFNYKSNRDLVVQVGSASAIVAWGTHESDNRTEPSTVFRRVIKGAQKLSINSALNITMPYFTIDAFEWVVDPDQALTDKQLPLFHDDSEFSPYFADIGTGGLLPDSQWGPPFAKRLGDPEIISETRLFAIRVEKFNANVSSCPQNYTIDPGFQVNLHEYRFQGYYTHCFAIAKMTYRAGAITCQSRNCRLISSTIVEAQPPFSLVGDPLTSMALALSALLSTHFSFSNYAVPSNYGTRRDLAIEVTSRAYQAAWTALSDVLMSESDDTAVEIALPTLRAKVTYWRVDLWVMLHATVLVCGFLFISVQSRCAHRWVKDLAIAILLLGTEAVRPYFSDSQCVVSDQRQLRVDIRDKGKNLLKLLEA</sequence>
<keyword evidence="1" id="KW-0812">Transmembrane</keyword>
<accession>A0A0C9XVS9</accession>
<name>A0A0C9XVS9_9AGAR</name>
<proteinExistence type="predicted"/>
<feature type="transmembrane region" description="Helical" evidence="1">
    <location>
        <begin position="6"/>
        <end position="27"/>
    </location>
</feature>
<protein>
    <recommendedName>
        <fullName evidence="4">Transmembrane protein</fullName>
    </recommendedName>
</protein>